<organism evidence="10 11">
    <name type="scientific">Clostridium omnivorum</name>
    <dbReference type="NCBI Taxonomy" id="1604902"/>
    <lineage>
        <taxon>Bacteria</taxon>
        <taxon>Bacillati</taxon>
        <taxon>Bacillota</taxon>
        <taxon>Clostridia</taxon>
        <taxon>Eubacteriales</taxon>
        <taxon>Clostridiaceae</taxon>
        <taxon>Clostridium</taxon>
    </lineage>
</organism>
<gene>
    <name evidence="10" type="ORF">bsdE14_04950</name>
</gene>
<keyword evidence="6" id="KW-0564">Palmitate</keyword>
<keyword evidence="5" id="KW-0472">Membrane</keyword>
<proteinExistence type="inferred from homology"/>
<dbReference type="InterPro" id="IPR057336">
    <property type="entry name" value="GerAC_N"/>
</dbReference>
<dbReference type="InterPro" id="IPR046953">
    <property type="entry name" value="Spore_GerAC-like_C"/>
</dbReference>
<reference evidence="10 11" key="1">
    <citation type="journal article" date="2024" name="Int. J. Syst. Evol. Microbiol.">
        <title>Clostridium omnivorum sp. nov., isolated from anoxic soil under the treatment of reductive soil disinfestation.</title>
        <authorList>
            <person name="Ueki A."/>
            <person name="Tonouchi A."/>
            <person name="Kaku N."/>
            <person name="Honma S."/>
            <person name="Ueki K."/>
        </authorList>
    </citation>
    <scope>NUCLEOTIDE SEQUENCE [LARGE SCALE GENOMIC DNA]</scope>
    <source>
        <strain evidence="10 11">E14</strain>
    </source>
</reference>
<name>A0ABQ5N1J2_9CLOT</name>
<dbReference type="Pfam" id="PF25198">
    <property type="entry name" value="Spore_GerAC_N"/>
    <property type="match status" value="1"/>
</dbReference>
<keyword evidence="4" id="KW-0732">Signal</keyword>
<dbReference type="InterPro" id="IPR008844">
    <property type="entry name" value="Spore_GerAC-like"/>
</dbReference>
<dbReference type="PANTHER" id="PTHR35789:SF1">
    <property type="entry name" value="SPORE GERMINATION PROTEIN B3"/>
    <property type="match status" value="1"/>
</dbReference>
<evidence type="ECO:0000313" key="11">
    <source>
        <dbReference type="Proteomes" id="UP001208567"/>
    </source>
</evidence>
<dbReference type="PANTHER" id="PTHR35789">
    <property type="entry name" value="SPORE GERMINATION PROTEIN B3"/>
    <property type="match status" value="1"/>
</dbReference>
<evidence type="ECO:0000256" key="1">
    <source>
        <dbReference type="ARBA" id="ARBA00004635"/>
    </source>
</evidence>
<accession>A0ABQ5N1J2</accession>
<dbReference type="InterPro" id="IPR038501">
    <property type="entry name" value="Spore_GerAC_C_sf"/>
</dbReference>
<sequence length="372" mass="42144">MKKTIIFLLIIIMSINLTGCWDQKIYEKSGFVLQVGFETYNTNDMLISFTLPVVDMTAKERTELIYSNGAMLREFREKARKTSAKVVEGGKIQQFLIDDSLAKKGINNLFEVIERDSTDPPTAFVLITEGSPKEMFQVLQGYGDKPVPAFYIHDLIRSNIKSSYVPETRMFQFSTQYFSPGIDPIIPIIKLQTDKGKGVEVTGTALFSGDKLVGKIDTKETPFLLAMMGKMKGTIFISKRLTEKEQENNKKGCAISINKVKRKLSVNILDNKPVVNISLNLNAAIAEFKWNEMYDSDFEQYVEGVISAEIKDLCEKVLKYTQEVGSDPIGIGDIIRAKHNNYWEKINWENAYKDVVFNVKVNVNISNHGVIR</sequence>
<dbReference type="Pfam" id="PF05504">
    <property type="entry name" value="Spore_GerAC"/>
    <property type="match status" value="1"/>
</dbReference>
<protein>
    <submittedName>
        <fullName evidence="10">Germination protein KC</fullName>
    </submittedName>
</protein>
<dbReference type="NCBIfam" id="TIGR02887">
    <property type="entry name" value="spore_ger_x_C"/>
    <property type="match status" value="1"/>
</dbReference>
<evidence type="ECO:0000259" key="8">
    <source>
        <dbReference type="Pfam" id="PF05504"/>
    </source>
</evidence>
<keyword evidence="11" id="KW-1185">Reference proteome</keyword>
<comment type="subcellular location">
    <subcellularLocation>
        <location evidence="1">Membrane</location>
        <topology evidence="1">Lipid-anchor</topology>
    </subcellularLocation>
</comment>
<comment type="similarity">
    <text evidence="2">Belongs to the GerABKC lipoprotein family.</text>
</comment>
<evidence type="ECO:0000256" key="4">
    <source>
        <dbReference type="ARBA" id="ARBA00022729"/>
    </source>
</evidence>
<evidence type="ECO:0000256" key="7">
    <source>
        <dbReference type="ARBA" id="ARBA00023288"/>
    </source>
</evidence>
<dbReference type="RefSeq" id="WP_264848364.1">
    <property type="nucleotide sequence ID" value="NZ_BRXR01000001.1"/>
</dbReference>
<evidence type="ECO:0000256" key="3">
    <source>
        <dbReference type="ARBA" id="ARBA00022544"/>
    </source>
</evidence>
<feature type="domain" description="Spore germination GerAC-like C-terminal" evidence="8">
    <location>
        <begin position="202"/>
        <end position="369"/>
    </location>
</feature>
<comment type="caution">
    <text evidence="10">The sequence shown here is derived from an EMBL/GenBank/DDBJ whole genome shotgun (WGS) entry which is preliminary data.</text>
</comment>
<dbReference type="EMBL" id="BRXR01000001">
    <property type="protein sequence ID" value="GLC29085.1"/>
    <property type="molecule type" value="Genomic_DNA"/>
</dbReference>
<dbReference type="Proteomes" id="UP001208567">
    <property type="component" value="Unassembled WGS sequence"/>
</dbReference>
<evidence type="ECO:0000259" key="9">
    <source>
        <dbReference type="Pfam" id="PF25198"/>
    </source>
</evidence>
<evidence type="ECO:0000256" key="2">
    <source>
        <dbReference type="ARBA" id="ARBA00007886"/>
    </source>
</evidence>
<keyword evidence="7" id="KW-0449">Lipoprotein</keyword>
<evidence type="ECO:0000256" key="5">
    <source>
        <dbReference type="ARBA" id="ARBA00023136"/>
    </source>
</evidence>
<evidence type="ECO:0000256" key="6">
    <source>
        <dbReference type="ARBA" id="ARBA00023139"/>
    </source>
</evidence>
<evidence type="ECO:0000313" key="10">
    <source>
        <dbReference type="EMBL" id="GLC29085.1"/>
    </source>
</evidence>
<keyword evidence="3" id="KW-0309">Germination</keyword>
<dbReference type="Gene3D" id="3.30.300.210">
    <property type="entry name" value="Nutrient germinant receptor protein C, domain 3"/>
    <property type="match status" value="1"/>
</dbReference>
<feature type="domain" description="Spore germination protein N-terminal" evidence="9">
    <location>
        <begin position="22"/>
        <end position="191"/>
    </location>
</feature>